<sequence>MDNQNLDELNTQVSNVADNTVPLFEDVAETIPKNALDYMGNLKRGFYTNLDPDNLVFAVGVEVFSARVKQGSELVTMPILKMLTADKETQVPIYVFAPEAGSSYRNLPNYIDHKVKVAVSTLRKINNQYIAEGSIRQAEYVIGKKWFDDFTKDPEKFKSEERFGTITQVIDTDAFGCVFFEYEGMQLGMLARNYYYQTWTTPLSTVAQIGYKIPFKIEDIQVTTYEEQEGVKIDIANHFPVPKGTMYKIMTTRLPFLPSPDTIVSNLLKKNAEFKANIVGCHPVQGIFVEIAPGWIIKGFLNSRSPFKPSSEDAKQHTAVVVRLMKLDQATKTGRCLILRFPHGVAKTIDPHNH</sequence>
<accession>A0A6G7BAJ7</accession>
<name>A0A6G7BAJ7_9LACO</name>
<dbReference type="Proteomes" id="UP000501676">
    <property type="component" value="Plasmid pC0210C1"/>
</dbReference>
<reference evidence="1 3" key="1">
    <citation type="submission" date="2020-02" db="EMBL/GenBank/DDBJ databases">
        <title>Complete genome sequences of six Lactobacillus iners strains isolated from the human vagina.</title>
        <authorList>
            <person name="France M.T."/>
            <person name="Rutt L."/>
            <person name="Narina S."/>
            <person name="Arbaugh S."/>
            <person name="Humphrys M.S."/>
            <person name="Ma B."/>
            <person name="Hayward M.R."/>
            <person name="Relman D."/>
            <person name="Kwon D.S."/>
            <person name="Ravel J."/>
        </authorList>
    </citation>
    <scope>NUCLEOTIDE SEQUENCE [LARGE SCALE GENOMIC DNA]</scope>
    <source>
        <strain evidence="1 3">C0210C1</strain>
        <plasmid evidence="1">pC0210C1</plasmid>
        <plasmid evidence="3">pc0210c1</plasmid>
    </source>
</reference>
<organism evidence="1 3">
    <name type="scientific">Lactobacillus iners</name>
    <dbReference type="NCBI Taxonomy" id="147802"/>
    <lineage>
        <taxon>Bacteria</taxon>
        <taxon>Bacillati</taxon>
        <taxon>Bacillota</taxon>
        <taxon>Bacilli</taxon>
        <taxon>Lactobacillales</taxon>
        <taxon>Lactobacillaceae</taxon>
        <taxon>Lactobacillus</taxon>
    </lineage>
</organism>
<evidence type="ECO:0000313" key="2">
    <source>
        <dbReference type="EMBL" id="QIH24447.1"/>
    </source>
</evidence>
<proteinExistence type="predicted"/>
<keyword evidence="1" id="KW-0614">Plasmid</keyword>
<protein>
    <submittedName>
        <fullName evidence="1">Uncharacterized protein</fullName>
    </submittedName>
</protein>
<evidence type="ECO:0000313" key="3">
    <source>
        <dbReference type="Proteomes" id="UP000501676"/>
    </source>
</evidence>
<dbReference type="EMBL" id="CP049229">
    <property type="protein sequence ID" value="QIH24447.1"/>
    <property type="molecule type" value="Genomic_DNA"/>
</dbReference>
<dbReference type="AlphaFoldDB" id="A0A6G7BAJ7"/>
<dbReference type="EMBL" id="CP049229">
    <property type="protein sequence ID" value="QIH24438.1"/>
    <property type="molecule type" value="Genomic_DNA"/>
</dbReference>
<geneLocation type="plasmid" evidence="1">
    <name>pC0210C1</name>
</geneLocation>
<evidence type="ECO:0000313" key="1">
    <source>
        <dbReference type="EMBL" id="QIH24438.1"/>
    </source>
</evidence>
<dbReference type="RefSeq" id="WP_164824137.1">
    <property type="nucleotide sequence ID" value="NZ_CP049229.1"/>
</dbReference>
<gene>
    <name evidence="1" type="ORF">G6Z83_06880</name>
    <name evidence="2" type="ORF">G6Z83_06925</name>
</gene>
<geneLocation type="plasmid" evidence="3">
    <name>pc0210c1</name>
</geneLocation>